<feature type="domain" description="Reverse transcriptase Ty1/copia-type" evidence="1">
    <location>
        <begin position="6"/>
        <end position="82"/>
    </location>
</feature>
<dbReference type="PANTHER" id="PTHR11439">
    <property type="entry name" value="GAG-POL-RELATED RETROTRANSPOSON"/>
    <property type="match status" value="1"/>
</dbReference>
<reference evidence="2" key="1">
    <citation type="journal article" date="2014" name="Nat. Genet.">
        <title>The genome of the stress-tolerant wild tomato species Solanum pennellii.</title>
        <authorList>
            <person name="Bolger A."/>
            <person name="Scossa F."/>
            <person name="Bolger M.E."/>
            <person name="Lanz C."/>
            <person name="Maumus F."/>
            <person name="Tohge T."/>
            <person name="Quesneville H."/>
            <person name="Alseekh S."/>
            <person name="Sorensen I."/>
            <person name="Lichtenstein G."/>
            <person name="Fich E.A."/>
            <person name="Conte M."/>
            <person name="Keller H."/>
            <person name="Schneeberger K."/>
            <person name="Schwacke R."/>
            <person name="Ofner I."/>
            <person name="Vrebalov J."/>
            <person name="Xu Y."/>
            <person name="Osorio S."/>
            <person name="Aflitos S.A."/>
            <person name="Schijlen E."/>
            <person name="Jimenez-Gomez J.M."/>
            <person name="Ryngajllo M."/>
            <person name="Kimura S."/>
            <person name="Kumar R."/>
            <person name="Koenig D."/>
            <person name="Headland L.R."/>
            <person name="Maloof J.N."/>
            <person name="Sinha N."/>
            <person name="van Ham R.C."/>
            <person name="Lankhorst R.K."/>
            <person name="Mao L."/>
            <person name="Vogel A."/>
            <person name="Arsova B."/>
            <person name="Panstruga R."/>
            <person name="Fei Z."/>
            <person name="Rose J.K."/>
            <person name="Zamir D."/>
            <person name="Carrari F."/>
            <person name="Giovannoni J.J."/>
            <person name="Weigel D."/>
            <person name="Usadel B."/>
            <person name="Fernie A.R."/>
        </authorList>
    </citation>
    <scope>NUCLEOTIDE SEQUENCE [LARGE SCALE GENOMIC DNA]</scope>
    <source>
        <strain evidence="2">cv. LA0716</strain>
    </source>
</reference>
<dbReference type="SUPFAM" id="SSF56672">
    <property type="entry name" value="DNA/RNA polymerases"/>
    <property type="match status" value="1"/>
</dbReference>
<dbReference type="Pfam" id="PF07727">
    <property type="entry name" value="RVT_2"/>
    <property type="match status" value="1"/>
</dbReference>
<evidence type="ECO:0000313" key="2">
    <source>
        <dbReference type="Proteomes" id="UP000694930"/>
    </source>
</evidence>
<reference evidence="3" key="2">
    <citation type="submission" date="2025-08" db="UniProtKB">
        <authorList>
            <consortium name="RefSeq"/>
        </authorList>
    </citation>
    <scope>IDENTIFICATION</scope>
</reference>
<proteinExistence type="predicted"/>
<sequence length="276" mass="31500">MSYLLFYVDDILMIASSDELRQSIISLLSLEFFMKDLGHLSYFMRIAVDCHACGLFLSQKKCVDEIIGQVDLSSCKPSPTPIDTKTKLNATTSKPFEDLSLYRSPSGALQYLTFMRSDITYVVQQVCLFIHDPRDEHMHALKHILRYIQGTMDFGLHLYPSSSPTLISYTYVDWCGCLDTRRSISGYCVFLGDNLISWSAIRQATLSRSSAKTEYRGVANVISESCWLRILLLELHFPIQQATLVYYDNVIAIYLAGNIAQNQCTKHIEMDIHFVR</sequence>
<accession>A0ABM1VDY9</accession>
<dbReference type="CDD" id="cd09272">
    <property type="entry name" value="RNase_HI_RT_Ty1"/>
    <property type="match status" value="1"/>
</dbReference>
<evidence type="ECO:0000313" key="3">
    <source>
        <dbReference type="RefSeq" id="XP_027773957.1"/>
    </source>
</evidence>
<dbReference type="GeneID" id="114077848"/>
<dbReference type="RefSeq" id="XP_027773957.1">
    <property type="nucleotide sequence ID" value="XM_027918156.1"/>
</dbReference>
<evidence type="ECO:0000259" key="1">
    <source>
        <dbReference type="Pfam" id="PF07727"/>
    </source>
</evidence>
<dbReference type="InterPro" id="IPR013103">
    <property type="entry name" value="RVT_2"/>
</dbReference>
<dbReference type="PANTHER" id="PTHR11439:SF524">
    <property type="entry name" value="RNA-DIRECTED DNA POLYMERASE, PROTEIN KINASE RLK-PELLE-DLSV FAMILY"/>
    <property type="match status" value="1"/>
</dbReference>
<dbReference type="Proteomes" id="UP000694930">
    <property type="component" value="Chromosome 7"/>
</dbReference>
<gene>
    <name evidence="3" type="primary">LOC114077848</name>
</gene>
<dbReference type="InterPro" id="IPR043502">
    <property type="entry name" value="DNA/RNA_pol_sf"/>
</dbReference>
<organism evidence="2 3">
    <name type="scientific">Solanum pennellii</name>
    <name type="common">Tomato</name>
    <name type="synonym">Lycopersicon pennellii</name>
    <dbReference type="NCBI Taxonomy" id="28526"/>
    <lineage>
        <taxon>Eukaryota</taxon>
        <taxon>Viridiplantae</taxon>
        <taxon>Streptophyta</taxon>
        <taxon>Embryophyta</taxon>
        <taxon>Tracheophyta</taxon>
        <taxon>Spermatophyta</taxon>
        <taxon>Magnoliopsida</taxon>
        <taxon>eudicotyledons</taxon>
        <taxon>Gunneridae</taxon>
        <taxon>Pentapetalae</taxon>
        <taxon>asterids</taxon>
        <taxon>lamiids</taxon>
        <taxon>Solanales</taxon>
        <taxon>Solanaceae</taxon>
        <taxon>Solanoideae</taxon>
        <taxon>Solaneae</taxon>
        <taxon>Solanum</taxon>
        <taxon>Solanum subgen. Lycopersicon</taxon>
    </lineage>
</organism>
<name>A0ABM1VDY9_SOLPN</name>
<protein>
    <submittedName>
        <fullName evidence="3">Uncharacterized protein LOC114077848</fullName>
    </submittedName>
</protein>
<keyword evidence="2" id="KW-1185">Reference proteome</keyword>